<evidence type="ECO:0000313" key="1">
    <source>
        <dbReference type="EMBL" id="SBW12387.1"/>
    </source>
</evidence>
<name>A0A212KL51_9BACT</name>
<dbReference type="AlphaFoldDB" id="A0A212KL51"/>
<gene>
    <name evidence="1" type="ORF">KM92DES2_20471</name>
</gene>
<reference evidence="1" key="1">
    <citation type="submission" date="2016-04" db="EMBL/GenBank/DDBJ databases">
        <authorList>
            <person name="Evans L.H."/>
            <person name="Alamgir A."/>
            <person name="Owens N."/>
            <person name="Weber N.D."/>
            <person name="Virtaneva K."/>
            <person name="Barbian K."/>
            <person name="Babar A."/>
            <person name="Rosenke K."/>
        </authorList>
    </citation>
    <scope>NUCLEOTIDE SEQUENCE</scope>
    <source>
        <strain evidence="1">92-2</strain>
    </source>
</reference>
<accession>A0A212KL51</accession>
<dbReference type="EMBL" id="FLUP01000002">
    <property type="protein sequence ID" value="SBW12387.1"/>
    <property type="molecule type" value="Genomic_DNA"/>
</dbReference>
<protein>
    <submittedName>
        <fullName evidence="1">Uncharacterized protein</fullName>
    </submittedName>
</protein>
<proteinExistence type="predicted"/>
<sequence length="73" mass="8057">MKTSVGSVVRQSRFGSKCRLAPGFTPVKEIAQRVVAVNLEGGHSALLGWSIWTGFMSGNHGLLYKERMKWLHG</sequence>
<organism evidence="1">
    <name type="scientific">uncultured Desulfovibrio sp</name>
    <dbReference type="NCBI Taxonomy" id="167968"/>
    <lineage>
        <taxon>Bacteria</taxon>
        <taxon>Pseudomonadati</taxon>
        <taxon>Thermodesulfobacteriota</taxon>
        <taxon>Desulfovibrionia</taxon>
        <taxon>Desulfovibrionales</taxon>
        <taxon>Desulfovibrionaceae</taxon>
        <taxon>Desulfovibrio</taxon>
        <taxon>environmental samples</taxon>
    </lineage>
</organism>